<evidence type="ECO:0000313" key="10">
    <source>
        <dbReference type="Proteomes" id="UP000293347"/>
    </source>
</evidence>
<accession>A0A4R0NK05</accession>
<evidence type="ECO:0000256" key="4">
    <source>
        <dbReference type="ARBA" id="ARBA00023136"/>
    </source>
</evidence>
<name>A0A4R0NK05_9SPHI</name>
<dbReference type="InterPro" id="IPR033985">
    <property type="entry name" value="SusD-like_N"/>
</dbReference>
<dbReference type="Proteomes" id="UP000293347">
    <property type="component" value="Unassembled WGS sequence"/>
</dbReference>
<comment type="similarity">
    <text evidence="2">Belongs to the SusD family.</text>
</comment>
<dbReference type="InterPro" id="IPR012944">
    <property type="entry name" value="SusD_RagB_dom"/>
</dbReference>
<dbReference type="Pfam" id="PF14322">
    <property type="entry name" value="SusD-like_3"/>
    <property type="match status" value="1"/>
</dbReference>
<dbReference type="SUPFAM" id="SSF48452">
    <property type="entry name" value="TPR-like"/>
    <property type="match status" value="1"/>
</dbReference>
<evidence type="ECO:0000256" key="2">
    <source>
        <dbReference type="ARBA" id="ARBA00006275"/>
    </source>
</evidence>
<evidence type="ECO:0000256" key="6">
    <source>
        <dbReference type="SAM" id="SignalP"/>
    </source>
</evidence>
<protein>
    <submittedName>
        <fullName evidence="9">RagB/SusD family nutrient uptake outer membrane protein</fullName>
    </submittedName>
</protein>
<dbReference type="AlphaFoldDB" id="A0A4R0NK05"/>
<dbReference type="EMBL" id="SJSL01000004">
    <property type="protein sequence ID" value="TCD00168.1"/>
    <property type="molecule type" value="Genomic_DNA"/>
</dbReference>
<organism evidence="9 10">
    <name type="scientific">Pedobacter psychroterrae</name>
    <dbReference type="NCBI Taxonomy" id="2530453"/>
    <lineage>
        <taxon>Bacteria</taxon>
        <taxon>Pseudomonadati</taxon>
        <taxon>Bacteroidota</taxon>
        <taxon>Sphingobacteriia</taxon>
        <taxon>Sphingobacteriales</taxon>
        <taxon>Sphingobacteriaceae</taxon>
        <taxon>Pedobacter</taxon>
    </lineage>
</organism>
<gene>
    <name evidence="9" type="ORF">EZ437_15750</name>
</gene>
<keyword evidence="4" id="KW-0472">Membrane</keyword>
<dbReference type="InterPro" id="IPR011990">
    <property type="entry name" value="TPR-like_helical_dom_sf"/>
</dbReference>
<dbReference type="GO" id="GO:0009279">
    <property type="term" value="C:cell outer membrane"/>
    <property type="evidence" value="ECO:0007669"/>
    <property type="project" value="UniProtKB-SubCell"/>
</dbReference>
<feature type="domain" description="SusD-like N-terminal" evidence="8">
    <location>
        <begin position="22"/>
        <end position="218"/>
    </location>
</feature>
<proteinExistence type="inferred from homology"/>
<evidence type="ECO:0000259" key="8">
    <source>
        <dbReference type="Pfam" id="PF14322"/>
    </source>
</evidence>
<feature type="chain" id="PRO_5020907478" evidence="6">
    <location>
        <begin position="22"/>
        <end position="632"/>
    </location>
</feature>
<evidence type="ECO:0000256" key="5">
    <source>
        <dbReference type="ARBA" id="ARBA00023237"/>
    </source>
</evidence>
<evidence type="ECO:0000313" key="9">
    <source>
        <dbReference type="EMBL" id="TCD00168.1"/>
    </source>
</evidence>
<dbReference type="RefSeq" id="WP_131597023.1">
    <property type="nucleotide sequence ID" value="NZ_SJSL01000004.1"/>
</dbReference>
<evidence type="ECO:0000259" key="7">
    <source>
        <dbReference type="Pfam" id="PF07980"/>
    </source>
</evidence>
<dbReference type="Pfam" id="PF07980">
    <property type="entry name" value="SusD_RagB"/>
    <property type="match status" value="1"/>
</dbReference>
<dbReference type="OrthoDB" id="608091at2"/>
<comment type="subcellular location">
    <subcellularLocation>
        <location evidence="1">Cell outer membrane</location>
    </subcellularLocation>
</comment>
<feature type="signal peptide" evidence="6">
    <location>
        <begin position="1"/>
        <end position="21"/>
    </location>
</feature>
<dbReference type="Gene3D" id="1.25.40.390">
    <property type="match status" value="1"/>
</dbReference>
<sequence>MNKLIKITLILVAVCTLGACKKFLDITPDNVATIDYAFRLRSTAERYLFSCYNYMPALGAFDSNVANAAGDEFWLPVNHGSNAWKIARGGQSKANSYMNYWQGNNGGKDLYQGIRECNIFLDNINKVPDLADFEKARWEAEVKFLKAYYHYYIFRMYGPVPIIKVNVPVDASIEEVYPARAPIDSCVNYMVQLLDEAIPNLPERIDNEVSELGRITRAIAMSIKAEILVTAASPLFNGNPDYAGFKDPEGTLLFSQSFDPKKWERARDAAKEAVEFSESLGHKLYVFNPAFFQYKISDTIKIQMNIRNALAEKWNPEIIWGNTNSMVGSLQNQSTPRGLDPARVSNSTTNGNIAPPLKIAEMFYSSNGVPIREDKSFDYAGRFKLRSVTAPYKRYLQEGYVTASLNFDREPRFYADLGFDGGVWYGQGLFDDAKNMLFVSAKKGQPATAQNESSYSVTGYWPKKLVNFNNVIGETTYTVQTYPWPMIRLANMYLLYAEAENEVSGPNSVVYNYVNQVRARAGLFSVQDSWSNYSNNPTKYTTQIGMREILHQERLIELAFEGQRFWDLRRWKKAGEELNKPITGWDLIQEDAASYYRERVIYNQTFTARDYLWPLPESELLSNKRINQNPGW</sequence>
<keyword evidence="5" id="KW-0998">Cell outer membrane</keyword>
<keyword evidence="3 6" id="KW-0732">Signal</keyword>
<keyword evidence="10" id="KW-1185">Reference proteome</keyword>
<evidence type="ECO:0000256" key="3">
    <source>
        <dbReference type="ARBA" id="ARBA00022729"/>
    </source>
</evidence>
<evidence type="ECO:0000256" key="1">
    <source>
        <dbReference type="ARBA" id="ARBA00004442"/>
    </source>
</evidence>
<feature type="domain" description="RagB/SusD" evidence="7">
    <location>
        <begin position="316"/>
        <end position="632"/>
    </location>
</feature>
<dbReference type="PROSITE" id="PS51257">
    <property type="entry name" value="PROKAR_LIPOPROTEIN"/>
    <property type="match status" value="1"/>
</dbReference>
<reference evidence="9 10" key="1">
    <citation type="submission" date="2019-02" db="EMBL/GenBank/DDBJ databases">
        <title>Pedobacter sp. RP-1-14 sp. nov., isolated from Arctic soil.</title>
        <authorList>
            <person name="Dahal R.H."/>
        </authorList>
    </citation>
    <scope>NUCLEOTIDE SEQUENCE [LARGE SCALE GENOMIC DNA]</scope>
    <source>
        <strain evidence="9 10">RP-1-14</strain>
    </source>
</reference>
<comment type="caution">
    <text evidence="9">The sequence shown here is derived from an EMBL/GenBank/DDBJ whole genome shotgun (WGS) entry which is preliminary data.</text>
</comment>